<dbReference type="AlphaFoldDB" id="A0A1A8KZU8"/>
<name>A0A1A8KZU8_9TELE</name>
<feature type="non-terminal residue" evidence="1">
    <location>
        <position position="1"/>
    </location>
</feature>
<reference evidence="1" key="1">
    <citation type="submission" date="2016-05" db="EMBL/GenBank/DDBJ databases">
        <authorList>
            <person name="Lavstsen T."/>
            <person name="Jespersen J.S."/>
        </authorList>
    </citation>
    <scope>NUCLEOTIDE SEQUENCE</scope>
    <source>
        <tissue evidence="1">Brain</tissue>
    </source>
</reference>
<protein>
    <submittedName>
        <fullName evidence="1">Uncharacterized protein</fullName>
    </submittedName>
</protein>
<accession>A0A1A8KZU8</accession>
<reference evidence="1" key="2">
    <citation type="submission" date="2016-06" db="EMBL/GenBank/DDBJ databases">
        <title>The genome of a short-lived fish provides insights into sex chromosome evolution and the genetic control of aging.</title>
        <authorList>
            <person name="Reichwald K."/>
            <person name="Felder M."/>
            <person name="Petzold A."/>
            <person name="Koch P."/>
            <person name="Groth M."/>
            <person name="Platzer M."/>
        </authorList>
    </citation>
    <scope>NUCLEOTIDE SEQUENCE</scope>
    <source>
        <tissue evidence="1">Brain</tissue>
    </source>
</reference>
<gene>
    <name evidence="1" type="primary">Nfu_g_1_017954</name>
</gene>
<dbReference type="EMBL" id="HAEF01000530">
    <property type="protein sequence ID" value="SBR37912.1"/>
    <property type="molecule type" value="Transcribed_RNA"/>
</dbReference>
<proteinExistence type="predicted"/>
<sequence>LDLLHLPEVCLIPASFSFPGLLLSTAHLPSWIQHLLQRPSPPCINLTCLSLLPLVLLNSSRSCLVSCPVWISALSFRFVFFIK</sequence>
<organism evidence="1">
    <name type="scientific">Nothobranchius pienaari</name>
    <dbReference type="NCBI Taxonomy" id="704102"/>
    <lineage>
        <taxon>Eukaryota</taxon>
        <taxon>Metazoa</taxon>
        <taxon>Chordata</taxon>
        <taxon>Craniata</taxon>
        <taxon>Vertebrata</taxon>
        <taxon>Euteleostomi</taxon>
        <taxon>Actinopterygii</taxon>
        <taxon>Neopterygii</taxon>
        <taxon>Teleostei</taxon>
        <taxon>Neoteleostei</taxon>
        <taxon>Acanthomorphata</taxon>
        <taxon>Ovalentaria</taxon>
        <taxon>Atherinomorphae</taxon>
        <taxon>Cyprinodontiformes</taxon>
        <taxon>Nothobranchiidae</taxon>
        <taxon>Nothobranchius</taxon>
    </lineage>
</organism>
<evidence type="ECO:0000313" key="1">
    <source>
        <dbReference type="EMBL" id="SBR37912.1"/>
    </source>
</evidence>